<gene>
    <name evidence="2" type="ORF">A3C24_00620</name>
</gene>
<dbReference type="GO" id="GO:0003676">
    <property type="term" value="F:nucleic acid binding"/>
    <property type="evidence" value="ECO:0007669"/>
    <property type="project" value="InterPro"/>
</dbReference>
<dbReference type="GO" id="GO:0004523">
    <property type="term" value="F:RNA-DNA hybrid ribonuclease activity"/>
    <property type="evidence" value="ECO:0007669"/>
    <property type="project" value="InterPro"/>
</dbReference>
<dbReference type="PANTHER" id="PTHR46387:SF2">
    <property type="entry name" value="RIBONUCLEASE HI"/>
    <property type="match status" value="1"/>
</dbReference>
<dbReference type="CDD" id="cd09279">
    <property type="entry name" value="RNase_HI_like"/>
    <property type="match status" value="1"/>
</dbReference>
<dbReference type="EMBL" id="MFZM01000037">
    <property type="protein sequence ID" value="OGK22684.1"/>
    <property type="molecule type" value="Genomic_DNA"/>
</dbReference>
<feature type="domain" description="RNase H type-1" evidence="1">
    <location>
        <begin position="1"/>
        <end position="139"/>
    </location>
</feature>
<dbReference type="InterPro" id="IPR002156">
    <property type="entry name" value="RNaseH_domain"/>
</dbReference>
<dbReference type="SUPFAM" id="SSF53098">
    <property type="entry name" value="Ribonuclease H-like"/>
    <property type="match status" value="1"/>
</dbReference>
<evidence type="ECO:0000313" key="3">
    <source>
        <dbReference type="Proteomes" id="UP000177159"/>
    </source>
</evidence>
<proteinExistence type="predicted"/>
<dbReference type="Proteomes" id="UP000177159">
    <property type="component" value="Unassembled WGS sequence"/>
</dbReference>
<dbReference type="AlphaFoldDB" id="A0A1F7GV74"/>
<dbReference type="InterPro" id="IPR036397">
    <property type="entry name" value="RNaseH_sf"/>
</dbReference>
<dbReference type="PROSITE" id="PS50879">
    <property type="entry name" value="RNASE_H_1"/>
    <property type="match status" value="1"/>
</dbReference>
<accession>A0A1F7GV74</accession>
<dbReference type="InterPro" id="IPR012337">
    <property type="entry name" value="RNaseH-like_sf"/>
</dbReference>
<evidence type="ECO:0000259" key="1">
    <source>
        <dbReference type="PROSITE" id="PS50879"/>
    </source>
</evidence>
<protein>
    <recommendedName>
        <fullName evidence="1">RNase H type-1 domain-containing protein</fullName>
    </recommendedName>
</protein>
<dbReference type="Gene3D" id="3.30.420.10">
    <property type="entry name" value="Ribonuclease H-like superfamily/Ribonuclease H"/>
    <property type="match status" value="1"/>
</dbReference>
<dbReference type="PANTHER" id="PTHR46387">
    <property type="entry name" value="POLYNUCLEOTIDYL TRANSFERASE, RIBONUCLEASE H-LIKE SUPERFAMILY PROTEIN"/>
    <property type="match status" value="1"/>
</dbReference>
<sequence length="139" mass="15982">MLKIFTDGGSKGNPGPSAIGIVGYTEEGKEILRHREDIGRATNNEAEYTAVIKALELIHFQISNFKFQINRIDLYSDSRLMVNQLNGLFKIKKAHIRNFVFKVRILESELRLPVYYHHIRREENKVADALVNGNLKDEI</sequence>
<name>A0A1F7GV74_9BACT</name>
<dbReference type="Pfam" id="PF13456">
    <property type="entry name" value="RVT_3"/>
    <property type="match status" value="1"/>
</dbReference>
<evidence type="ECO:0000313" key="2">
    <source>
        <dbReference type="EMBL" id="OGK22684.1"/>
    </source>
</evidence>
<reference evidence="2 3" key="1">
    <citation type="journal article" date="2016" name="Nat. Commun.">
        <title>Thousands of microbial genomes shed light on interconnected biogeochemical processes in an aquifer system.</title>
        <authorList>
            <person name="Anantharaman K."/>
            <person name="Brown C.T."/>
            <person name="Hug L.A."/>
            <person name="Sharon I."/>
            <person name="Castelle C.J."/>
            <person name="Probst A.J."/>
            <person name="Thomas B.C."/>
            <person name="Singh A."/>
            <person name="Wilkins M.J."/>
            <person name="Karaoz U."/>
            <person name="Brodie E.L."/>
            <person name="Williams K.H."/>
            <person name="Hubbard S.S."/>
            <person name="Banfield J.F."/>
        </authorList>
    </citation>
    <scope>NUCLEOTIDE SEQUENCE [LARGE SCALE GENOMIC DNA]</scope>
</reference>
<organism evidence="2 3">
    <name type="scientific">Candidatus Roizmanbacteria bacterium RIFCSPHIGHO2_02_FULL_37_24</name>
    <dbReference type="NCBI Taxonomy" id="1802037"/>
    <lineage>
        <taxon>Bacteria</taxon>
        <taxon>Candidatus Roizmaniibacteriota</taxon>
    </lineage>
</organism>
<comment type="caution">
    <text evidence="2">The sequence shown here is derived from an EMBL/GenBank/DDBJ whole genome shotgun (WGS) entry which is preliminary data.</text>
</comment>